<gene>
    <name evidence="1" type="ORF">PoB_007322800</name>
</gene>
<dbReference type="AlphaFoldDB" id="A0AAV4DQY7"/>
<sequence>MTSLRPSPHWRQQFTCPTIHVWKHSCFFGPRVHQFGCEFHLFEALELSFVFYGLVLPQWRSVPYGKKECHYVTTQNSNYRCRANHEASLCMQIIRVTYSWVEHSGCDISPSHGFNKSRRNQYGPKLRLQSFSLEAAVWMSSFTRTPTCLATL</sequence>
<reference evidence="1 2" key="1">
    <citation type="journal article" date="2021" name="Elife">
        <title>Chloroplast acquisition without the gene transfer in kleptoplastic sea slugs, Plakobranchus ocellatus.</title>
        <authorList>
            <person name="Maeda T."/>
            <person name="Takahashi S."/>
            <person name="Yoshida T."/>
            <person name="Shimamura S."/>
            <person name="Takaki Y."/>
            <person name="Nagai Y."/>
            <person name="Toyoda A."/>
            <person name="Suzuki Y."/>
            <person name="Arimoto A."/>
            <person name="Ishii H."/>
            <person name="Satoh N."/>
            <person name="Nishiyama T."/>
            <person name="Hasebe M."/>
            <person name="Maruyama T."/>
            <person name="Minagawa J."/>
            <person name="Obokata J."/>
            <person name="Shigenobu S."/>
        </authorList>
    </citation>
    <scope>NUCLEOTIDE SEQUENCE [LARGE SCALE GENOMIC DNA]</scope>
</reference>
<proteinExistence type="predicted"/>
<organism evidence="1 2">
    <name type="scientific">Plakobranchus ocellatus</name>
    <dbReference type="NCBI Taxonomy" id="259542"/>
    <lineage>
        <taxon>Eukaryota</taxon>
        <taxon>Metazoa</taxon>
        <taxon>Spiralia</taxon>
        <taxon>Lophotrochozoa</taxon>
        <taxon>Mollusca</taxon>
        <taxon>Gastropoda</taxon>
        <taxon>Heterobranchia</taxon>
        <taxon>Euthyneura</taxon>
        <taxon>Panpulmonata</taxon>
        <taxon>Sacoglossa</taxon>
        <taxon>Placobranchoidea</taxon>
        <taxon>Plakobranchidae</taxon>
        <taxon>Plakobranchus</taxon>
    </lineage>
</organism>
<dbReference type="Proteomes" id="UP000735302">
    <property type="component" value="Unassembled WGS sequence"/>
</dbReference>
<evidence type="ECO:0000313" key="1">
    <source>
        <dbReference type="EMBL" id="GFO46723.1"/>
    </source>
</evidence>
<dbReference type="EMBL" id="BLXT01008205">
    <property type="protein sequence ID" value="GFO46723.1"/>
    <property type="molecule type" value="Genomic_DNA"/>
</dbReference>
<evidence type="ECO:0000313" key="2">
    <source>
        <dbReference type="Proteomes" id="UP000735302"/>
    </source>
</evidence>
<comment type="caution">
    <text evidence="1">The sequence shown here is derived from an EMBL/GenBank/DDBJ whole genome shotgun (WGS) entry which is preliminary data.</text>
</comment>
<protein>
    <submittedName>
        <fullName evidence="1">Uncharacterized protein</fullName>
    </submittedName>
</protein>
<name>A0AAV4DQY7_9GAST</name>
<keyword evidence="2" id="KW-1185">Reference proteome</keyword>
<accession>A0AAV4DQY7</accession>